<dbReference type="EMBL" id="RQHK01000017">
    <property type="protein sequence ID" value="TGM72230.1"/>
    <property type="molecule type" value="Genomic_DNA"/>
</dbReference>
<organism evidence="1 2">
    <name type="scientific">Leptospira mtsangambouensis</name>
    <dbReference type="NCBI Taxonomy" id="2484912"/>
    <lineage>
        <taxon>Bacteria</taxon>
        <taxon>Pseudomonadati</taxon>
        <taxon>Spirochaetota</taxon>
        <taxon>Spirochaetia</taxon>
        <taxon>Leptospirales</taxon>
        <taxon>Leptospiraceae</taxon>
        <taxon>Leptospira</taxon>
    </lineage>
</organism>
<protein>
    <submittedName>
        <fullName evidence="1">Uncharacterized protein</fullName>
    </submittedName>
</protein>
<accession>A0ABY2NVI9</accession>
<comment type="caution">
    <text evidence="1">The sequence shown here is derived from an EMBL/GenBank/DDBJ whole genome shotgun (WGS) entry which is preliminary data.</text>
</comment>
<dbReference type="Proteomes" id="UP000297940">
    <property type="component" value="Unassembled WGS sequence"/>
</dbReference>
<name>A0ABY2NVI9_9LEPT</name>
<reference evidence="2" key="1">
    <citation type="journal article" date="2019" name="PLoS Negl. Trop. Dis.">
        <title>Revisiting the worldwide diversity of Leptospira species in the environment.</title>
        <authorList>
            <person name="Vincent A.T."/>
            <person name="Schiettekatte O."/>
            <person name="Bourhy P."/>
            <person name="Veyrier F.J."/>
            <person name="Picardeau M."/>
        </authorList>
    </citation>
    <scope>NUCLEOTIDE SEQUENCE [LARGE SCALE GENOMIC DNA]</scope>
    <source>
        <strain evidence="2">201601298</strain>
    </source>
</reference>
<gene>
    <name evidence="1" type="ORF">EHR01_13230</name>
</gene>
<keyword evidence="2" id="KW-1185">Reference proteome</keyword>
<evidence type="ECO:0000313" key="2">
    <source>
        <dbReference type="Proteomes" id="UP000297940"/>
    </source>
</evidence>
<evidence type="ECO:0000313" key="1">
    <source>
        <dbReference type="EMBL" id="TGM72230.1"/>
    </source>
</evidence>
<proteinExistence type="predicted"/>
<sequence>MSRALGLGPHPEWVVEAGLWEFIHGPTPTINSNSCLLGIQSRQKILRKLRSFTNPYFIQTNHEKNS</sequence>